<dbReference type="RefSeq" id="WP_281388647.1">
    <property type="nucleotide sequence ID" value="NZ_JACHWY010000002.1"/>
</dbReference>
<organism evidence="1 2">
    <name type="scientific">Litorivivens lipolytica</name>
    <dbReference type="NCBI Taxonomy" id="1524264"/>
    <lineage>
        <taxon>Bacteria</taxon>
        <taxon>Pseudomonadati</taxon>
        <taxon>Pseudomonadota</taxon>
        <taxon>Gammaproteobacteria</taxon>
        <taxon>Litorivivens</taxon>
    </lineage>
</organism>
<comment type="caution">
    <text evidence="1">The sequence shown here is derived from an EMBL/GenBank/DDBJ whole genome shotgun (WGS) entry which is preliminary data.</text>
</comment>
<proteinExistence type="predicted"/>
<protein>
    <submittedName>
        <fullName evidence="1">Uncharacterized protein</fullName>
    </submittedName>
</protein>
<accession>A0A7W4Z5W4</accession>
<dbReference type="AlphaFoldDB" id="A0A7W4Z5W4"/>
<name>A0A7W4Z5W4_9GAMM</name>
<reference evidence="1 2" key="1">
    <citation type="submission" date="2020-08" db="EMBL/GenBank/DDBJ databases">
        <title>Genomic Encyclopedia of Type Strains, Phase III (KMG-III): the genomes of soil and plant-associated and newly described type strains.</title>
        <authorList>
            <person name="Whitman W."/>
        </authorList>
    </citation>
    <scope>NUCLEOTIDE SEQUENCE [LARGE SCALE GENOMIC DNA]</scope>
    <source>
        <strain evidence="1 2">CECT 8654</strain>
    </source>
</reference>
<sequence length="40" mass="4116">MSAFKAVSLAVCVLLLLAVGALVGLGMSLVGRKSQELIEK</sequence>
<keyword evidence="2" id="KW-1185">Reference proteome</keyword>
<dbReference type="Proteomes" id="UP000537130">
    <property type="component" value="Unassembled WGS sequence"/>
</dbReference>
<evidence type="ECO:0000313" key="2">
    <source>
        <dbReference type="Proteomes" id="UP000537130"/>
    </source>
</evidence>
<gene>
    <name evidence="1" type="ORF">FHR99_001803</name>
</gene>
<evidence type="ECO:0000313" key="1">
    <source>
        <dbReference type="EMBL" id="MBB3047537.1"/>
    </source>
</evidence>
<dbReference type="EMBL" id="JACHWY010000002">
    <property type="protein sequence ID" value="MBB3047537.1"/>
    <property type="molecule type" value="Genomic_DNA"/>
</dbReference>